<organism evidence="1">
    <name type="scientific">Phytophthora nicotianae</name>
    <name type="common">Potato buckeye rot agent</name>
    <name type="synonym">Phytophthora parasitica</name>
    <dbReference type="NCBI Taxonomy" id="4792"/>
    <lineage>
        <taxon>Eukaryota</taxon>
        <taxon>Sar</taxon>
        <taxon>Stramenopiles</taxon>
        <taxon>Oomycota</taxon>
        <taxon>Peronosporomycetes</taxon>
        <taxon>Peronosporales</taxon>
        <taxon>Peronosporaceae</taxon>
        <taxon>Phytophthora</taxon>
    </lineage>
</organism>
<dbReference type="AlphaFoldDB" id="W2G4K8"/>
<reference evidence="1" key="1">
    <citation type="submission" date="2013-11" db="EMBL/GenBank/DDBJ databases">
        <title>The Genome Sequence of Phytophthora parasitica CJ02B3.</title>
        <authorList>
            <consortium name="The Broad Institute Genomics Platform"/>
            <person name="Russ C."/>
            <person name="Tyler B."/>
            <person name="Panabieres F."/>
            <person name="Shan W."/>
            <person name="Tripathy S."/>
            <person name="Grunwald N."/>
            <person name="Machado M."/>
            <person name="Johnson C.S."/>
            <person name="Arredondo F."/>
            <person name="Hong C."/>
            <person name="Coffey M."/>
            <person name="Young S.K."/>
            <person name="Zeng Q."/>
            <person name="Gargeya S."/>
            <person name="Fitzgerald M."/>
            <person name="Abouelleil A."/>
            <person name="Alvarado L."/>
            <person name="Chapman S.B."/>
            <person name="Gainer-Dewar J."/>
            <person name="Goldberg J."/>
            <person name="Griggs A."/>
            <person name="Gujja S."/>
            <person name="Hansen M."/>
            <person name="Howarth C."/>
            <person name="Imamovic A."/>
            <person name="Ireland A."/>
            <person name="Larimer J."/>
            <person name="McCowan C."/>
            <person name="Murphy C."/>
            <person name="Pearson M."/>
            <person name="Poon T.W."/>
            <person name="Priest M."/>
            <person name="Roberts A."/>
            <person name="Saif S."/>
            <person name="Shea T."/>
            <person name="Sykes S."/>
            <person name="Wortman J."/>
            <person name="Nusbaum C."/>
            <person name="Birren B."/>
        </authorList>
    </citation>
    <scope>NUCLEOTIDE SEQUENCE [LARGE SCALE GENOMIC DNA]</scope>
    <source>
        <strain evidence="1">CJ02B3</strain>
    </source>
</reference>
<dbReference type="Proteomes" id="UP000053236">
    <property type="component" value="Unassembled WGS sequence"/>
</dbReference>
<dbReference type="InterPro" id="IPR043822">
    <property type="entry name" value="EsV_1_7_cys"/>
</dbReference>
<proteinExistence type="predicted"/>
<accession>W2G4K8</accession>
<dbReference type="Pfam" id="PF19114">
    <property type="entry name" value="EsV_1_7_cys"/>
    <property type="match status" value="1"/>
</dbReference>
<name>W2G4K8_PHYNI</name>
<protein>
    <submittedName>
        <fullName evidence="1">Uncharacterized protein</fullName>
    </submittedName>
</protein>
<evidence type="ECO:0000313" key="1">
    <source>
        <dbReference type="EMBL" id="ETK77983.1"/>
    </source>
</evidence>
<sequence>MYESRRIQAAHYGFAAGRLCAACINRLVSEDPSFAYWKSSGTSVKAVDAIRQHLSVTKAKLLCGLQGQEECTEIKRIYDLRCTHESCSTIAYFGVEGGKPSHCAKHMCSRERDIVTPWCKMCKTMNRSENSMNRPHCYRCYSKINPVGVKNYRVREQAFMDELSAFYPVMQLNKTIPGGVSRRRSDGFLNFKSHCAIVEIDENQHAAYNSTGEVKRNEDTLKDIKCKSVVFVRLNPDKCTPNNGKVWHSVFTFAQDRIKTDADEFQRRFKVLVAAVERAVKTTPKAVEKAFITTEELFLNGFAGLK</sequence>
<dbReference type="VEuPathDB" id="FungiDB:PPTG_03180"/>
<dbReference type="EMBL" id="KI688307">
    <property type="protein sequence ID" value="ETK77983.1"/>
    <property type="molecule type" value="Genomic_DNA"/>
</dbReference>
<gene>
    <name evidence="1" type="ORF">L915_15908</name>
</gene>